<accession>A0A2C9VAE4</accession>
<dbReference type="Pfam" id="PF01190">
    <property type="entry name" value="Pollen_Ole_e_1"/>
    <property type="match status" value="1"/>
</dbReference>
<organism evidence="2 3">
    <name type="scientific">Manihot esculenta</name>
    <name type="common">Cassava</name>
    <name type="synonym">Jatropha manihot</name>
    <dbReference type="NCBI Taxonomy" id="3983"/>
    <lineage>
        <taxon>Eukaryota</taxon>
        <taxon>Viridiplantae</taxon>
        <taxon>Streptophyta</taxon>
        <taxon>Embryophyta</taxon>
        <taxon>Tracheophyta</taxon>
        <taxon>Spermatophyta</taxon>
        <taxon>Magnoliopsida</taxon>
        <taxon>eudicotyledons</taxon>
        <taxon>Gunneridae</taxon>
        <taxon>Pentapetalae</taxon>
        <taxon>rosids</taxon>
        <taxon>fabids</taxon>
        <taxon>Malpighiales</taxon>
        <taxon>Euphorbiaceae</taxon>
        <taxon>Crotonoideae</taxon>
        <taxon>Manihoteae</taxon>
        <taxon>Manihot</taxon>
    </lineage>
</organism>
<dbReference type="Gramene" id="Manes.09G083000.1.v8.1">
    <property type="protein sequence ID" value="Manes.09G083000.1.v8.1.CDS"/>
    <property type="gene ID" value="Manes.09G083000.v8.1"/>
</dbReference>
<dbReference type="PANTHER" id="PTHR47273">
    <property type="entry name" value="EXPRESSED PROTEIN"/>
    <property type="match status" value="1"/>
</dbReference>
<feature type="signal peptide" evidence="1">
    <location>
        <begin position="1"/>
        <end position="26"/>
    </location>
</feature>
<keyword evidence="1" id="KW-0732">Signal</keyword>
<reference evidence="3" key="1">
    <citation type="journal article" date="2016" name="Nat. Biotechnol.">
        <title>Sequencing wild and cultivated cassava and related species reveals extensive interspecific hybridization and genetic diversity.</title>
        <authorList>
            <person name="Bredeson J.V."/>
            <person name="Lyons J.B."/>
            <person name="Prochnik S.E."/>
            <person name="Wu G.A."/>
            <person name="Ha C.M."/>
            <person name="Edsinger-Gonzales E."/>
            <person name="Grimwood J."/>
            <person name="Schmutz J."/>
            <person name="Rabbi I.Y."/>
            <person name="Egesi C."/>
            <person name="Nauluvula P."/>
            <person name="Lebot V."/>
            <person name="Ndunguru J."/>
            <person name="Mkamilo G."/>
            <person name="Bart R.S."/>
            <person name="Setter T.L."/>
            <person name="Gleadow R.M."/>
            <person name="Kulakow P."/>
            <person name="Ferguson M.E."/>
            <person name="Rounsley S."/>
            <person name="Rokhsar D.S."/>
        </authorList>
    </citation>
    <scope>NUCLEOTIDE SEQUENCE [LARGE SCALE GENOMIC DNA]</scope>
    <source>
        <strain evidence="3">cv. AM560-2</strain>
    </source>
</reference>
<evidence type="ECO:0000313" key="3">
    <source>
        <dbReference type="Proteomes" id="UP000091857"/>
    </source>
</evidence>
<dbReference type="OMA" id="ACHQRRR"/>
<dbReference type="EMBL" id="CM004395">
    <property type="protein sequence ID" value="OAY41217.1"/>
    <property type="molecule type" value="Genomic_DNA"/>
</dbReference>
<keyword evidence="3" id="KW-1185">Reference proteome</keyword>
<comment type="caution">
    <text evidence="2">The sequence shown here is derived from an EMBL/GenBank/DDBJ whole genome shotgun (WGS) entry which is preliminary data.</text>
</comment>
<evidence type="ECO:0000256" key="1">
    <source>
        <dbReference type="SAM" id="SignalP"/>
    </source>
</evidence>
<feature type="chain" id="PRO_5012135324" description="Pollen Ole e 1 allergen and extensin family protein" evidence="1">
    <location>
        <begin position="27"/>
        <end position="193"/>
    </location>
</feature>
<dbReference type="Proteomes" id="UP000091857">
    <property type="component" value="Chromosome 9"/>
</dbReference>
<evidence type="ECO:0008006" key="4">
    <source>
        <dbReference type="Google" id="ProtNLM"/>
    </source>
</evidence>
<evidence type="ECO:0000313" key="2">
    <source>
        <dbReference type="EMBL" id="OAY41217.1"/>
    </source>
</evidence>
<dbReference type="STRING" id="3983.A0A2C9VAE4"/>
<dbReference type="OrthoDB" id="744797at2759"/>
<gene>
    <name evidence="2" type="ORF">MANES_09G083000v8</name>
</gene>
<dbReference type="AlphaFoldDB" id="A0A2C9VAE4"/>
<sequence>MTNFSGCSNLVIFIFIFFFSRQTSMAEGYKNINPIYDLSSREEMVRLAGYGEDKLSTVLITGTVLCEACDEPHIQTWPVSGAMVTINCDTKEKWSKTTSAQVITDEYGDFQIDLPSHLHAIPNLDRICSVKVVRMPKNSACFPAFATKQMALKLSSDTNGVRSYTAGNITFLHLRSRPLLACTNRERSDEQLA</sequence>
<name>A0A2C9VAE4_MANES</name>
<protein>
    <recommendedName>
        <fullName evidence="4">Pollen Ole e 1 allergen and extensin family protein</fullName>
    </recommendedName>
</protein>
<proteinExistence type="predicted"/>
<dbReference type="PANTHER" id="PTHR47273:SF6">
    <property type="entry name" value="POLLEN OLE E 1 ALLERGEN AND EXTENSIN FAMILY PROTEIN"/>
    <property type="match status" value="1"/>
</dbReference>